<feature type="domain" description="Helicase C-terminal" evidence="9">
    <location>
        <begin position="232"/>
        <end position="384"/>
    </location>
</feature>
<dbReference type="InterPro" id="IPR050079">
    <property type="entry name" value="DEAD_box_RNA_helicase"/>
</dbReference>
<dbReference type="PROSITE" id="PS51192">
    <property type="entry name" value="HELICASE_ATP_BIND_1"/>
    <property type="match status" value="1"/>
</dbReference>
<dbReference type="Pfam" id="PF00270">
    <property type="entry name" value="DEAD"/>
    <property type="match status" value="1"/>
</dbReference>
<dbReference type="SUPFAM" id="SSF52540">
    <property type="entry name" value="P-loop containing nucleoside triphosphate hydrolases"/>
    <property type="match status" value="1"/>
</dbReference>
<evidence type="ECO:0000256" key="4">
    <source>
        <dbReference type="ARBA" id="ARBA00022840"/>
    </source>
</evidence>
<name>A0ABT0QE24_9FLAO</name>
<dbReference type="RefSeq" id="WP_249972924.1">
    <property type="nucleotide sequence ID" value="NZ_JAMFLZ010000003.1"/>
</dbReference>
<dbReference type="InterPro" id="IPR014014">
    <property type="entry name" value="RNA_helicase_DEAD_Q_motif"/>
</dbReference>
<dbReference type="Gene3D" id="3.40.50.300">
    <property type="entry name" value="P-loop containing nucleotide triphosphate hydrolases"/>
    <property type="match status" value="2"/>
</dbReference>
<feature type="compositionally biased region" description="Basic residues" evidence="7">
    <location>
        <begin position="428"/>
        <end position="437"/>
    </location>
</feature>
<dbReference type="PANTHER" id="PTHR47959:SF13">
    <property type="entry name" value="ATP-DEPENDENT RNA HELICASE RHLE"/>
    <property type="match status" value="1"/>
</dbReference>
<comment type="similarity">
    <text evidence="5">Belongs to the DEAD box helicase family.</text>
</comment>
<keyword evidence="12" id="KW-1185">Reference proteome</keyword>
<evidence type="ECO:0000256" key="5">
    <source>
        <dbReference type="ARBA" id="ARBA00038437"/>
    </source>
</evidence>
<dbReference type="InterPro" id="IPR044742">
    <property type="entry name" value="DEAD/DEAH_RhlB"/>
</dbReference>
<protein>
    <submittedName>
        <fullName evidence="11">DEAD/DEAH box helicase</fullName>
    </submittedName>
</protein>
<accession>A0ABT0QE24</accession>
<evidence type="ECO:0000256" key="7">
    <source>
        <dbReference type="SAM" id="MobiDB-lite"/>
    </source>
</evidence>
<dbReference type="PROSITE" id="PS51195">
    <property type="entry name" value="Q_MOTIF"/>
    <property type="match status" value="1"/>
</dbReference>
<keyword evidence="2" id="KW-0378">Hydrolase</keyword>
<dbReference type="InterPro" id="IPR027417">
    <property type="entry name" value="P-loop_NTPase"/>
</dbReference>
<keyword evidence="1" id="KW-0547">Nucleotide-binding</keyword>
<reference evidence="11" key="1">
    <citation type="submission" date="2022-05" db="EMBL/GenBank/DDBJ databases">
        <authorList>
            <person name="Park J.-S."/>
        </authorList>
    </citation>
    <scope>NUCLEOTIDE SEQUENCE</scope>
    <source>
        <strain evidence="11">2012CJ34-3</strain>
    </source>
</reference>
<comment type="caution">
    <text evidence="11">The sequence shown here is derived from an EMBL/GenBank/DDBJ whole genome shotgun (WGS) entry which is preliminary data.</text>
</comment>
<organism evidence="11 12">
    <name type="scientific">Jejuia spongiicola</name>
    <dbReference type="NCBI Taxonomy" id="2942207"/>
    <lineage>
        <taxon>Bacteria</taxon>
        <taxon>Pseudomonadati</taxon>
        <taxon>Bacteroidota</taxon>
        <taxon>Flavobacteriia</taxon>
        <taxon>Flavobacteriales</taxon>
        <taxon>Flavobacteriaceae</taxon>
        <taxon>Jejuia</taxon>
    </lineage>
</organism>
<dbReference type="InterPro" id="IPR014001">
    <property type="entry name" value="Helicase_ATP-bd"/>
</dbReference>
<sequence length="451" mass="51711">MAHFEDLNLNTPLYNALNDLGFITPTPIQTKAFNVIASGKDMVGIAQTGTGKTFAYMLPILKNLKYSTQENPRVLVLVPTRELVVQVVDEIEKLSKYINNRVLGVYGGTNINTQKQAISEGIDVLVATPGRLYDLALSRVLQLKSIQKLVIDEVDVMLDLGFRHQLINIFDILPERRQNIMFSATMTQDVDELINDFFKGPKRVSIAVSGTPLENIAQTRFEVPNFYTKVNLLVHLLHDTETFNKVLVFVAYKKMADRLFEKLDEIFHEELCVIHSNKTQNYRLRSIEQFRNGENRILIATDVMARGLDIDNVSHVINFDTPDYPENYMHRIGRTGRAERKGESLVFSTEKELEAIKNIEGLMQMEIPLIKIPDNVEITTELIEEERPQIKERNNPTKRKDEDAPGPAFHEKSEKNSKENLGGSYKFKIAKKYKKPKTRGDKNYNKRNKRK</sequence>
<keyword evidence="4" id="KW-0067">ATP-binding</keyword>
<dbReference type="EMBL" id="JAMFLZ010000003">
    <property type="protein sequence ID" value="MCL6295190.1"/>
    <property type="molecule type" value="Genomic_DNA"/>
</dbReference>
<dbReference type="Pfam" id="PF00271">
    <property type="entry name" value="Helicase_C"/>
    <property type="match status" value="1"/>
</dbReference>
<keyword evidence="3 11" id="KW-0347">Helicase</keyword>
<evidence type="ECO:0000259" key="8">
    <source>
        <dbReference type="PROSITE" id="PS51192"/>
    </source>
</evidence>
<evidence type="ECO:0000256" key="2">
    <source>
        <dbReference type="ARBA" id="ARBA00022801"/>
    </source>
</evidence>
<evidence type="ECO:0000259" key="10">
    <source>
        <dbReference type="PROSITE" id="PS51195"/>
    </source>
</evidence>
<feature type="domain" description="Helicase ATP-binding" evidence="8">
    <location>
        <begin position="33"/>
        <end position="204"/>
    </location>
</feature>
<evidence type="ECO:0000256" key="3">
    <source>
        <dbReference type="ARBA" id="ARBA00022806"/>
    </source>
</evidence>
<dbReference type="CDD" id="cd18787">
    <property type="entry name" value="SF2_C_DEAD"/>
    <property type="match status" value="1"/>
</dbReference>
<gene>
    <name evidence="11" type="ORF">M3P09_09305</name>
</gene>
<evidence type="ECO:0000256" key="1">
    <source>
        <dbReference type="ARBA" id="ARBA00022741"/>
    </source>
</evidence>
<proteinExistence type="inferred from homology"/>
<dbReference type="PROSITE" id="PS51194">
    <property type="entry name" value="HELICASE_CTER"/>
    <property type="match status" value="1"/>
</dbReference>
<feature type="region of interest" description="Disordered" evidence="7">
    <location>
        <begin position="383"/>
        <end position="451"/>
    </location>
</feature>
<dbReference type="CDD" id="cd00268">
    <property type="entry name" value="DEADc"/>
    <property type="match status" value="1"/>
</dbReference>
<evidence type="ECO:0000259" key="9">
    <source>
        <dbReference type="PROSITE" id="PS51194"/>
    </source>
</evidence>
<dbReference type="SMART" id="SM00490">
    <property type="entry name" value="HELICc"/>
    <property type="match status" value="1"/>
</dbReference>
<dbReference type="InterPro" id="IPR011545">
    <property type="entry name" value="DEAD/DEAH_box_helicase_dom"/>
</dbReference>
<evidence type="ECO:0000256" key="6">
    <source>
        <dbReference type="PROSITE-ProRule" id="PRU00552"/>
    </source>
</evidence>
<dbReference type="InterPro" id="IPR001650">
    <property type="entry name" value="Helicase_C-like"/>
</dbReference>
<dbReference type="PANTHER" id="PTHR47959">
    <property type="entry name" value="ATP-DEPENDENT RNA HELICASE RHLE-RELATED"/>
    <property type="match status" value="1"/>
</dbReference>
<feature type="domain" description="DEAD-box RNA helicase Q" evidence="10">
    <location>
        <begin position="2"/>
        <end position="30"/>
    </location>
</feature>
<evidence type="ECO:0000313" key="11">
    <source>
        <dbReference type="EMBL" id="MCL6295190.1"/>
    </source>
</evidence>
<dbReference type="GO" id="GO:0004386">
    <property type="term" value="F:helicase activity"/>
    <property type="evidence" value="ECO:0007669"/>
    <property type="project" value="UniProtKB-KW"/>
</dbReference>
<dbReference type="Proteomes" id="UP001165381">
    <property type="component" value="Unassembled WGS sequence"/>
</dbReference>
<dbReference type="SMART" id="SM00487">
    <property type="entry name" value="DEXDc"/>
    <property type="match status" value="1"/>
</dbReference>
<evidence type="ECO:0000313" key="12">
    <source>
        <dbReference type="Proteomes" id="UP001165381"/>
    </source>
</evidence>
<feature type="compositionally biased region" description="Basic and acidic residues" evidence="7">
    <location>
        <begin position="385"/>
        <end position="418"/>
    </location>
</feature>
<feature type="short sequence motif" description="Q motif" evidence="6">
    <location>
        <begin position="2"/>
        <end position="30"/>
    </location>
</feature>